<dbReference type="Proteomes" id="UP000324996">
    <property type="component" value="Unassembled WGS sequence"/>
</dbReference>
<comment type="caution">
    <text evidence="1">The sequence shown here is derived from an EMBL/GenBank/DDBJ whole genome shotgun (WGS) entry which is preliminary data.</text>
</comment>
<evidence type="ECO:0000313" key="1">
    <source>
        <dbReference type="EMBL" id="GER04208.1"/>
    </source>
</evidence>
<name>A0A5A7N7Y8_9PROT</name>
<proteinExistence type="predicted"/>
<sequence length="98" mass="10957">MKKNSARNLSVPCRIAVERSHDSLHAHVLLGGGIEINPGDVVQVAGDPIEAAHDSRFLLRRQAHVRRAGWLARQWACFTAIFEITGLYEVSFSPRRKP</sequence>
<accession>A0A5A7N7Y8</accession>
<keyword evidence="2" id="KW-1185">Reference proteome</keyword>
<dbReference type="RefSeq" id="WP_042083851.1">
    <property type="nucleotide sequence ID" value="NZ_BKCN01000008.1"/>
</dbReference>
<reference evidence="1 2" key="1">
    <citation type="submission" date="2019-09" db="EMBL/GenBank/DDBJ databases">
        <title>NBRP : Genome information of microbial organism related human and environment.</title>
        <authorList>
            <person name="Hattori M."/>
            <person name="Oshima K."/>
            <person name="Inaba H."/>
            <person name="Suda W."/>
            <person name="Sakamoto M."/>
            <person name="Iino T."/>
            <person name="Kitahara M."/>
            <person name="Oshida Y."/>
            <person name="Iida T."/>
            <person name="Kudo T."/>
            <person name="Itoh T."/>
            <person name="Ohkuma M."/>
        </authorList>
    </citation>
    <scope>NUCLEOTIDE SEQUENCE [LARGE SCALE GENOMIC DNA]</scope>
    <source>
        <strain evidence="1 2">Q-1</strain>
    </source>
</reference>
<gene>
    <name evidence="1" type="ORF">JCM17846_18900</name>
</gene>
<dbReference type="EMBL" id="BKCN01000008">
    <property type="protein sequence ID" value="GER04208.1"/>
    <property type="molecule type" value="Genomic_DNA"/>
</dbReference>
<protein>
    <submittedName>
        <fullName evidence="1">Uncharacterized protein</fullName>
    </submittedName>
</protein>
<evidence type="ECO:0000313" key="2">
    <source>
        <dbReference type="Proteomes" id="UP000324996"/>
    </source>
</evidence>
<dbReference type="AlphaFoldDB" id="A0A5A7N7Y8"/>
<organism evidence="1 2">
    <name type="scientific">Iodidimonas nitroreducens</name>
    <dbReference type="NCBI Taxonomy" id="1236968"/>
    <lineage>
        <taxon>Bacteria</taxon>
        <taxon>Pseudomonadati</taxon>
        <taxon>Pseudomonadota</taxon>
        <taxon>Alphaproteobacteria</taxon>
        <taxon>Iodidimonadales</taxon>
        <taxon>Iodidimonadaceae</taxon>
        <taxon>Iodidimonas</taxon>
    </lineage>
</organism>